<keyword evidence="3" id="KW-1185">Reference proteome</keyword>
<comment type="caution">
    <text evidence="2">The sequence shown here is derived from an EMBL/GenBank/DDBJ whole genome shotgun (WGS) entry which is preliminary data.</text>
</comment>
<feature type="compositionally biased region" description="Basic and acidic residues" evidence="1">
    <location>
        <begin position="483"/>
        <end position="496"/>
    </location>
</feature>
<proteinExistence type="predicted"/>
<name>A0ABR4CNU6_9HELO</name>
<evidence type="ECO:0000256" key="1">
    <source>
        <dbReference type="SAM" id="MobiDB-lite"/>
    </source>
</evidence>
<feature type="region of interest" description="Disordered" evidence="1">
    <location>
        <begin position="263"/>
        <end position="514"/>
    </location>
</feature>
<dbReference type="Proteomes" id="UP001595075">
    <property type="component" value="Unassembled WGS sequence"/>
</dbReference>
<organism evidence="2 3">
    <name type="scientific">Oculimacula yallundae</name>
    <dbReference type="NCBI Taxonomy" id="86028"/>
    <lineage>
        <taxon>Eukaryota</taxon>
        <taxon>Fungi</taxon>
        <taxon>Dikarya</taxon>
        <taxon>Ascomycota</taxon>
        <taxon>Pezizomycotina</taxon>
        <taxon>Leotiomycetes</taxon>
        <taxon>Helotiales</taxon>
        <taxon>Ploettnerulaceae</taxon>
        <taxon>Oculimacula</taxon>
    </lineage>
</organism>
<reference evidence="2 3" key="1">
    <citation type="journal article" date="2024" name="Commun. Biol.">
        <title>Comparative genomic analysis of thermophilic fungi reveals convergent evolutionary adaptations and gene losses.</title>
        <authorList>
            <person name="Steindorff A.S."/>
            <person name="Aguilar-Pontes M.V."/>
            <person name="Robinson A.J."/>
            <person name="Andreopoulos B."/>
            <person name="LaButti K."/>
            <person name="Kuo A."/>
            <person name="Mondo S."/>
            <person name="Riley R."/>
            <person name="Otillar R."/>
            <person name="Haridas S."/>
            <person name="Lipzen A."/>
            <person name="Grimwood J."/>
            <person name="Schmutz J."/>
            <person name="Clum A."/>
            <person name="Reid I.D."/>
            <person name="Moisan M.C."/>
            <person name="Butler G."/>
            <person name="Nguyen T.T.M."/>
            <person name="Dewar K."/>
            <person name="Conant G."/>
            <person name="Drula E."/>
            <person name="Henrissat B."/>
            <person name="Hansel C."/>
            <person name="Singer S."/>
            <person name="Hutchinson M.I."/>
            <person name="de Vries R.P."/>
            <person name="Natvig D.O."/>
            <person name="Powell A.J."/>
            <person name="Tsang A."/>
            <person name="Grigoriev I.V."/>
        </authorList>
    </citation>
    <scope>NUCLEOTIDE SEQUENCE [LARGE SCALE GENOMIC DNA]</scope>
    <source>
        <strain evidence="2 3">CBS 494.80</strain>
    </source>
</reference>
<protein>
    <submittedName>
        <fullName evidence="2">Uncharacterized protein</fullName>
    </submittedName>
</protein>
<dbReference type="EMBL" id="JAZHXI010000005">
    <property type="protein sequence ID" value="KAL2071383.1"/>
    <property type="molecule type" value="Genomic_DNA"/>
</dbReference>
<feature type="compositionally biased region" description="Polar residues" evidence="1">
    <location>
        <begin position="270"/>
        <end position="279"/>
    </location>
</feature>
<feature type="compositionally biased region" description="Polar residues" evidence="1">
    <location>
        <begin position="401"/>
        <end position="412"/>
    </location>
</feature>
<feature type="region of interest" description="Disordered" evidence="1">
    <location>
        <begin position="41"/>
        <end position="61"/>
    </location>
</feature>
<feature type="compositionally biased region" description="Low complexity" evidence="1">
    <location>
        <begin position="425"/>
        <end position="437"/>
    </location>
</feature>
<evidence type="ECO:0000313" key="2">
    <source>
        <dbReference type="EMBL" id="KAL2071383.1"/>
    </source>
</evidence>
<feature type="compositionally biased region" description="Polar residues" evidence="1">
    <location>
        <begin position="497"/>
        <end position="508"/>
    </location>
</feature>
<feature type="compositionally biased region" description="Low complexity" evidence="1">
    <location>
        <begin position="301"/>
        <end position="310"/>
    </location>
</feature>
<evidence type="ECO:0000313" key="3">
    <source>
        <dbReference type="Proteomes" id="UP001595075"/>
    </source>
</evidence>
<sequence>MDAGGLAQMSYNNFPSSNGLGMPGSGFASRRANGSNIKRLSFEPVKASDAQDNGAPTPRTSRSHLLAGLRTAPKSATSSNFPSTAPPTQLQHNIGLGGSAYAKEDAYGGPKTSNNFGQRNGYGQQMNNTNTNQMYSVPEQILAPPEILVDEHVQEQMDPNLYAQLVATNMYLAEQQQRLQQQLANVQAAAQQFQGMNLGMQQQQFATPPITPQNMYQQQVKNNMQPIITPVMGQPGVYSHYNPMTGVQSYFMDNSQQQNQYMEQMAQQSVNYSPPQQHGTPRFQVSPPPQSDTPTYKRSISPPKKSSSPPQDHAPLPPPSAGAFRRGHRKANSMALGSDATSSFEGPRSAMLPKTMGFPSTPAFGPGQARAGEHPIRQPRGPPSLDELVAKPTTKFEGSKNFATRTRRSAVNNLVRAGMERRRSPGSTGSGSMSPVSETAEHTFSVSDNDSDSGRSGSGSLSGRPSPDSPRTSIHGAIGSDRPSSRSNERSMERKSTASLDSSFTAASVSGDEGVIGGSFAAIFKNGGKKPEATDVEKKSPMLVLTSAAEKRKTSLH</sequence>
<gene>
    <name evidence="2" type="ORF">VTL71DRAFT_12618</name>
</gene>
<accession>A0ABR4CNU6</accession>
<feature type="compositionally biased region" description="Low complexity" evidence="1">
    <location>
        <begin position="454"/>
        <end position="471"/>
    </location>
</feature>